<dbReference type="Pfam" id="PF03167">
    <property type="entry name" value="UDG"/>
    <property type="match status" value="1"/>
</dbReference>
<keyword evidence="1" id="KW-0004">4Fe-4S</keyword>
<accession>A0A6J4SNE2</accession>
<keyword evidence="4" id="KW-0378">Hydrolase</keyword>
<feature type="domain" description="Uracil-DNA glycosylase-like" evidence="9">
    <location>
        <begin position="110"/>
        <end position="253"/>
    </location>
</feature>
<feature type="compositionally biased region" description="Basic and acidic residues" evidence="8">
    <location>
        <begin position="60"/>
        <end position="82"/>
    </location>
</feature>
<keyword evidence="3" id="KW-0227">DNA damage</keyword>
<keyword evidence="5" id="KW-0408">Iron</keyword>
<evidence type="ECO:0000256" key="2">
    <source>
        <dbReference type="ARBA" id="ARBA00022723"/>
    </source>
</evidence>
<evidence type="ECO:0000256" key="3">
    <source>
        <dbReference type="ARBA" id="ARBA00022763"/>
    </source>
</evidence>
<evidence type="ECO:0000256" key="8">
    <source>
        <dbReference type="SAM" id="MobiDB-lite"/>
    </source>
</evidence>
<dbReference type="Gene3D" id="3.40.470.10">
    <property type="entry name" value="Uracil-DNA glycosylase-like domain"/>
    <property type="match status" value="1"/>
</dbReference>
<dbReference type="GO" id="GO:0097506">
    <property type="term" value="F:deaminated base DNA N-glycosylase activity"/>
    <property type="evidence" value="ECO:0007669"/>
    <property type="project" value="UniProtKB-ARBA"/>
</dbReference>
<keyword evidence="7" id="KW-0234">DNA repair</keyword>
<keyword evidence="6" id="KW-0411">Iron-sulfur</keyword>
<dbReference type="GO" id="GO:0051539">
    <property type="term" value="F:4 iron, 4 sulfur cluster binding"/>
    <property type="evidence" value="ECO:0007669"/>
    <property type="project" value="UniProtKB-KW"/>
</dbReference>
<dbReference type="CDD" id="cd10030">
    <property type="entry name" value="UDG-F4_TTUDGA_SPO1dp_like"/>
    <property type="match status" value="1"/>
</dbReference>
<gene>
    <name evidence="10" type="ORF">AVDCRST_MAG09-560</name>
</gene>
<sequence length="261" mass="27814">MAAGAMLHPMGGESGRFDQAEAASLLSWWLDAGVDVAVAERPRNWLKQASPVPFPAASSDGRDQPGGDLHPRHGADAQRESAPDSLQAFHAWLKQASDLPLFHSGAARALPHGPAAAEVMLISDLPSRECAAEGKPIGGEAWELTTRMLKAAGLAPEQAYVASLSCFPAPGQRIDAPSLERCAQTMRQHIALVGPKRILLLGDGPSRALLGQAAVQARGRTHRIDGVPAVATLHPRQLLQRPSDKAHAWRDLLLMMSDEIS</sequence>
<evidence type="ECO:0000259" key="9">
    <source>
        <dbReference type="SMART" id="SM00986"/>
    </source>
</evidence>
<evidence type="ECO:0000256" key="4">
    <source>
        <dbReference type="ARBA" id="ARBA00022801"/>
    </source>
</evidence>
<evidence type="ECO:0000256" key="5">
    <source>
        <dbReference type="ARBA" id="ARBA00023004"/>
    </source>
</evidence>
<evidence type="ECO:0000256" key="6">
    <source>
        <dbReference type="ARBA" id="ARBA00023014"/>
    </source>
</evidence>
<dbReference type="SMART" id="SM00987">
    <property type="entry name" value="UreE_C"/>
    <property type="match status" value="1"/>
</dbReference>
<proteinExistence type="predicted"/>
<dbReference type="InterPro" id="IPR036895">
    <property type="entry name" value="Uracil-DNA_glycosylase-like_sf"/>
</dbReference>
<evidence type="ECO:0000256" key="7">
    <source>
        <dbReference type="ARBA" id="ARBA00023204"/>
    </source>
</evidence>
<evidence type="ECO:0000313" key="10">
    <source>
        <dbReference type="EMBL" id="CAA9499158.1"/>
    </source>
</evidence>
<reference evidence="10" key="1">
    <citation type="submission" date="2020-02" db="EMBL/GenBank/DDBJ databases">
        <authorList>
            <person name="Meier V. D."/>
        </authorList>
    </citation>
    <scope>NUCLEOTIDE SEQUENCE</scope>
    <source>
        <strain evidence="10">AVDCRST_MAG09</strain>
    </source>
</reference>
<name>A0A6J4SNE2_9SPHN</name>
<dbReference type="EMBL" id="CADCVZ010000014">
    <property type="protein sequence ID" value="CAA9499158.1"/>
    <property type="molecule type" value="Genomic_DNA"/>
</dbReference>
<organism evidence="10">
    <name type="scientific">uncultured Sphingomonas sp</name>
    <dbReference type="NCBI Taxonomy" id="158754"/>
    <lineage>
        <taxon>Bacteria</taxon>
        <taxon>Pseudomonadati</taxon>
        <taxon>Pseudomonadota</taxon>
        <taxon>Alphaproteobacteria</taxon>
        <taxon>Sphingomonadales</taxon>
        <taxon>Sphingomonadaceae</taxon>
        <taxon>Sphingomonas</taxon>
        <taxon>environmental samples</taxon>
    </lineage>
</organism>
<keyword evidence="2" id="KW-0479">Metal-binding</keyword>
<protein>
    <recommendedName>
        <fullName evidence="9">Uracil-DNA glycosylase-like domain-containing protein</fullName>
    </recommendedName>
</protein>
<feature type="region of interest" description="Disordered" evidence="8">
    <location>
        <begin position="49"/>
        <end position="83"/>
    </location>
</feature>
<dbReference type="AlphaFoldDB" id="A0A6J4SNE2"/>
<dbReference type="GO" id="GO:0046872">
    <property type="term" value="F:metal ion binding"/>
    <property type="evidence" value="ECO:0007669"/>
    <property type="project" value="UniProtKB-KW"/>
</dbReference>
<dbReference type="PANTHER" id="PTHR33693">
    <property type="entry name" value="TYPE-5 URACIL-DNA GLYCOSYLASE"/>
    <property type="match status" value="1"/>
</dbReference>
<dbReference type="PANTHER" id="PTHR33693:SF1">
    <property type="entry name" value="TYPE-4 URACIL-DNA GLYCOSYLASE"/>
    <property type="match status" value="1"/>
</dbReference>
<evidence type="ECO:0000256" key="1">
    <source>
        <dbReference type="ARBA" id="ARBA00022485"/>
    </source>
</evidence>
<dbReference type="SMART" id="SM00986">
    <property type="entry name" value="UDG"/>
    <property type="match status" value="1"/>
</dbReference>
<dbReference type="InterPro" id="IPR005122">
    <property type="entry name" value="Uracil-DNA_glycosylase-like"/>
</dbReference>
<dbReference type="InterPro" id="IPR051536">
    <property type="entry name" value="UDG_Type-4/5"/>
</dbReference>
<dbReference type="GO" id="GO:0006281">
    <property type="term" value="P:DNA repair"/>
    <property type="evidence" value="ECO:0007669"/>
    <property type="project" value="UniProtKB-KW"/>
</dbReference>
<dbReference type="SUPFAM" id="SSF52141">
    <property type="entry name" value="Uracil-DNA glycosylase-like"/>
    <property type="match status" value="1"/>
</dbReference>